<dbReference type="Pfam" id="PF04143">
    <property type="entry name" value="Sulf_transp"/>
    <property type="match status" value="1"/>
</dbReference>
<evidence type="ECO:0000256" key="5">
    <source>
        <dbReference type="ARBA" id="ARBA00022692"/>
    </source>
</evidence>
<dbReference type="AlphaFoldDB" id="A0A1J5QEG2"/>
<keyword evidence="6 8" id="KW-1133">Transmembrane helix</keyword>
<dbReference type="EMBL" id="MLJW01000862">
    <property type="protein sequence ID" value="OIQ81945.1"/>
    <property type="molecule type" value="Genomic_DNA"/>
</dbReference>
<sequence length="156" mass="16439">MHWIAQLFPTGWVHFLGGGVAIGVGVSLLFALTGFIGGISTTYTAVWSFFSRWSHFQQERFVATRNWRLAYALGLIGGAALFALLRHASFVTAVPRWQLFAGGVIGGFGARMGGGCTSGHGICGLGSLQLPSLVAVLTFLVTAIVTAHVVRALGGF</sequence>
<feature type="transmembrane region" description="Helical" evidence="8">
    <location>
        <begin position="20"/>
        <end position="49"/>
    </location>
</feature>
<dbReference type="PANTHER" id="PTHR30574">
    <property type="entry name" value="INNER MEMBRANE PROTEIN YEDE"/>
    <property type="match status" value="1"/>
</dbReference>
<evidence type="ECO:0000256" key="1">
    <source>
        <dbReference type="ARBA" id="ARBA00004429"/>
    </source>
</evidence>
<dbReference type="PANTHER" id="PTHR30574:SF1">
    <property type="entry name" value="SULPHUR TRANSPORT DOMAIN-CONTAINING PROTEIN"/>
    <property type="match status" value="1"/>
</dbReference>
<proteinExistence type="predicted"/>
<gene>
    <name evidence="9" type="ORF">GALL_362740</name>
</gene>
<keyword evidence="4" id="KW-0997">Cell inner membrane</keyword>
<reference evidence="9" key="1">
    <citation type="submission" date="2016-10" db="EMBL/GenBank/DDBJ databases">
        <title>Sequence of Gallionella enrichment culture.</title>
        <authorList>
            <person name="Poehlein A."/>
            <person name="Muehling M."/>
            <person name="Daniel R."/>
        </authorList>
    </citation>
    <scope>NUCLEOTIDE SEQUENCE</scope>
</reference>
<keyword evidence="2" id="KW-0813">Transport</keyword>
<keyword evidence="7 8" id="KW-0472">Membrane</keyword>
<name>A0A1J5QEG2_9ZZZZ</name>
<comment type="subcellular location">
    <subcellularLocation>
        <location evidence="1">Cell inner membrane</location>
        <topology evidence="1">Multi-pass membrane protein</topology>
    </subcellularLocation>
</comment>
<evidence type="ECO:0000256" key="4">
    <source>
        <dbReference type="ARBA" id="ARBA00022519"/>
    </source>
</evidence>
<evidence type="ECO:0000313" key="9">
    <source>
        <dbReference type="EMBL" id="OIQ81945.1"/>
    </source>
</evidence>
<dbReference type="InterPro" id="IPR007272">
    <property type="entry name" value="Sulf_transp_TsuA/YedE"/>
</dbReference>
<evidence type="ECO:0000256" key="8">
    <source>
        <dbReference type="SAM" id="Phobius"/>
    </source>
</evidence>
<evidence type="ECO:0000256" key="6">
    <source>
        <dbReference type="ARBA" id="ARBA00022989"/>
    </source>
</evidence>
<accession>A0A1J5QEG2</accession>
<keyword evidence="5 8" id="KW-0812">Transmembrane</keyword>
<feature type="transmembrane region" description="Helical" evidence="8">
    <location>
        <begin position="133"/>
        <end position="153"/>
    </location>
</feature>
<protein>
    <submittedName>
        <fullName evidence="9">Uncharacterized protein</fullName>
    </submittedName>
</protein>
<comment type="caution">
    <text evidence="9">The sequence shown here is derived from an EMBL/GenBank/DDBJ whole genome shotgun (WGS) entry which is preliminary data.</text>
</comment>
<evidence type="ECO:0000256" key="2">
    <source>
        <dbReference type="ARBA" id="ARBA00022448"/>
    </source>
</evidence>
<keyword evidence="3" id="KW-1003">Cell membrane</keyword>
<dbReference type="GO" id="GO:0005886">
    <property type="term" value="C:plasma membrane"/>
    <property type="evidence" value="ECO:0007669"/>
    <property type="project" value="UniProtKB-SubCell"/>
</dbReference>
<evidence type="ECO:0000256" key="7">
    <source>
        <dbReference type="ARBA" id="ARBA00023136"/>
    </source>
</evidence>
<evidence type="ECO:0000256" key="3">
    <source>
        <dbReference type="ARBA" id="ARBA00022475"/>
    </source>
</evidence>
<organism evidence="9">
    <name type="scientific">mine drainage metagenome</name>
    <dbReference type="NCBI Taxonomy" id="410659"/>
    <lineage>
        <taxon>unclassified sequences</taxon>
        <taxon>metagenomes</taxon>
        <taxon>ecological metagenomes</taxon>
    </lineage>
</organism>
<feature type="transmembrane region" description="Helical" evidence="8">
    <location>
        <begin position="69"/>
        <end position="88"/>
    </location>
</feature>